<dbReference type="Pfam" id="PF00497">
    <property type="entry name" value="SBP_bac_3"/>
    <property type="match status" value="1"/>
</dbReference>
<feature type="domain" description="Solute-binding protein family 3/N-terminal" evidence="2">
    <location>
        <begin position="43"/>
        <end position="265"/>
    </location>
</feature>
<evidence type="ECO:0000256" key="1">
    <source>
        <dbReference type="ARBA" id="ARBA00022729"/>
    </source>
</evidence>
<gene>
    <name evidence="3" type="ORF">PML80_00535</name>
</gene>
<evidence type="ECO:0000259" key="2">
    <source>
        <dbReference type="SMART" id="SM00062"/>
    </source>
</evidence>
<dbReference type="EMBL" id="CP116590">
    <property type="protein sequence ID" value="WCG37884.1"/>
    <property type="molecule type" value="Genomic_DNA"/>
</dbReference>
<dbReference type="SUPFAM" id="SSF53850">
    <property type="entry name" value="Periplasmic binding protein-like II"/>
    <property type="match status" value="1"/>
</dbReference>
<name>A0AAE9XS90_9LACT</name>
<accession>A0AAE9XS90</accession>
<evidence type="ECO:0000313" key="3">
    <source>
        <dbReference type="EMBL" id="WCG37884.1"/>
    </source>
</evidence>
<protein>
    <submittedName>
        <fullName evidence="3">Transporter substrate-binding domain-containing protein</fullName>
    </submittedName>
</protein>
<evidence type="ECO:0000313" key="4">
    <source>
        <dbReference type="Proteomes" id="UP001179483"/>
    </source>
</evidence>
<organism evidence="3 4">
    <name type="scientific">Aerococcus urinaeequi</name>
    <dbReference type="NCBI Taxonomy" id="51665"/>
    <lineage>
        <taxon>Bacteria</taxon>
        <taxon>Bacillati</taxon>
        <taxon>Bacillota</taxon>
        <taxon>Bacilli</taxon>
        <taxon>Lactobacillales</taxon>
        <taxon>Aerococcaceae</taxon>
        <taxon>Aerococcus</taxon>
    </lineage>
</organism>
<dbReference type="RefSeq" id="WP_271736000.1">
    <property type="nucleotide sequence ID" value="NZ_CP116590.1"/>
</dbReference>
<dbReference type="Gene3D" id="3.40.190.10">
    <property type="entry name" value="Periplasmic binding protein-like II"/>
    <property type="match status" value="2"/>
</dbReference>
<dbReference type="PANTHER" id="PTHR35936:SF19">
    <property type="entry name" value="AMINO-ACID-BINDING PROTEIN YXEM-RELATED"/>
    <property type="match status" value="1"/>
</dbReference>
<dbReference type="InterPro" id="IPR001638">
    <property type="entry name" value="Solute-binding_3/MltF_N"/>
</dbReference>
<dbReference type="AlphaFoldDB" id="A0AAE9XS90"/>
<dbReference type="Proteomes" id="UP001179483">
    <property type="component" value="Chromosome"/>
</dbReference>
<reference evidence="3" key="1">
    <citation type="submission" date="2023-01" db="EMBL/GenBank/DDBJ databases">
        <title>Oxazolidinone resistance genes in florfenicol resistant enterococci from beef cattle and veal calves at slaughter.</title>
        <authorList>
            <person name="Biggel M."/>
        </authorList>
    </citation>
    <scope>NUCLEOTIDE SEQUENCE</scope>
    <source>
        <strain evidence="3">K79-1</strain>
    </source>
</reference>
<sequence>MKLKLKPIKAIVAALILLGLVFYGVYMQASTNQSDEEASGDRVITIGGTPTSYPMLYMEGAEVKGSYVDFANAIGEKVGYEIDWELGEWSGILASLQAGRIDSAANFAVTPERKEMYDFTDTILYSGVGIGVAEGNTDIETFDDLKGKTVNSIVGTNYGKVVEDMDTDNEIMIEPLEDINVAFNNVYQGKTDAVVFGYETLSALNKDRDANIVILDEVFGVNEVAFPFAKTAENEELITDWNQAIEELRADGTLAEISEKWYGMDVTTSPEASADVE</sequence>
<dbReference type="PANTHER" id="PTHR35936">
    <property type="entry name" value="MEMBRANE-BOUND LYTIC MUREIN TRANSGLYCOSYLASE F"/>
    <property type="match status" value="1"/>
</dbReference>
<keyword evidence="1" id="KW-0732">Signal</keyword>
<proteinExistence type="predicted"/>
<dbReference type="SMART" id="SM00062">
    <property type="entry name" value="PBPb"/>
    <property type="match status" value="1"/>
</dbReference>